<keyword evidence="2" id="KW-0472">Membrane</keyword>
<sequence>MSVSSPTPSMTTSTPLLPPPVVAETRCCRRVRYPIIPLLSDFIVSFIVSAHLVIGVLRIAHIDYPLPAALNITFVCSLVVLAMAQLLGNSREQDADDLRDEEDSQPLLGHAALAFDPDEKRSGLEKM</sequence>
<dbReference type="EMBL" id="DF844795">
    <property type="protein sequence ID" value="GAT48647.1"/>
    <property type="molecule type" value="Genomic_DNA"/>
</dbReference>
<name>A0ABQ0LBZ0_MYCCL</name>
<feature type="region of interest" description="Disordered" evidence="1">
    <location>
        <begin position="92"/>
        <end position="127"/>
    </location>
</feature>
<dbReference type="Proteomes" id="UP000815677">
    <property type="component" value="Unassembled WGS sequence"/>
</dbReference>
<accession>A0ABQ0LBZ0</accession>
<evidence type="ECO:0000313" key="3">
    <source>
        <dbReference type="EMBL" id="GAT48647.1"/>
    </source>
</evidence>
<organism evidence="3 4">
    <name type="scientific">Mycena chlorophos</name>
    <name type="common">Agaric fungus</name>
    <name type="synonym">Agaricus chlorophos</name>
    <dbReference type="NCBI Taxonomy" id="658473"/>
    <lineage>
        <taxon>Eukaryota</taxon>
        <taxon>Fungi</taxon>
        <taxon>Dikarya</taxon>
        <taxon>Basidiomycota</taxon>
        <taxon>Agaricomycotina</taxon>
        <taxon>Agaricomycetes</taxon>
        <taxon>Agaricomycetidae</taxon>
        <taxon>Agaricales</taxon>
        <taxon>Marasmiineae</taxon>
        <taxon>Mycenaceae</taxon>
        <taxon>Mycena</taxon>
    </lineage>
</organism>
<protein>
    <submittedName>
        <fullName evidence="3">Uncharacterized protein</fullName>
    </submittedName>
</protein>
<evidence type="ECO:0000256" key="1">
    <source>
        <dbReference type="SAM" id="MobiDB-lite"/>
    </source>
</evidence>
<feature type="transmembrane region" description="Helical" evidence="2">
    <location>
        <begin position="66"/>
        <end position="87"/>
    </location>
</feature>
<evidence type="ECO:0000256" key="2">
    <source>
        <dbReference type="SAM" id="Phobius"/>
    </source>
</evidence>
<evidence type="ECO:0000313" key="4">
    <source>
        <dbReference type="Proteomes" id="UP000815677"/>
    </source>
</evidence>
<keyword evidence="2" id="KW-1133">Transmembrane helix</keyword>
<keyword evidence="4" id="KW-1185">Reference proteome</keyword>
<feature type="compositionally biased region" description="Acidic residues" evidence="1">
    <location>
        <begin position="94"/>
        <end position="104"/>
    </location>
</feature>
<feature type="compositionally biased region" description="Basic and acidic residues" evidence="1">
    <location>
        <begin position="117"/>
        <end position="127"/>
    </location>
</feature>
<feature type="transmembrane region" description="Helical" evidence="2">
    <location>
        <begin position="38"/>
        <end position="60"/>
    </location>
</feature>
<keyword evidence="2" id="KW-0812">Transmembrane</keyword>
<gene>
    <name evidence="3" type="ORF">MCHLO_06029</name>
</gene>
<proteinExistence type="predicted"/>
<reference evidence="3" key="1">
    <citation type="submission" date="2014-09" db="EMBL/GenBank/DDBJ databases">
        <title>Genome sequence of the luminous mushroom Mycena chlorophos for searching fungal bioluminescence genes.</title>
        <authorList>
            <person name="Tanaka Y."/>
            <person name="Kasuga D."/>
            <person name="Oba Y."/>
            <person name="Hase S."/>
            <person name="Sato K."/>
            <person name="Oba Y."/>
            <person name="Sakakibara Y."/>
        </authorList>
    </citation>
    <scope>NUCLEOTIDE SEQUENCE</scope>
</reference>